<dbReference type="InterPro" id="IPR038732">
    <property type="entry name" value="HpyO/CreE_NAD-binding"/>
</dbReference>
<dbReference type="InterPro" id="IPR011990">
    <property type="entry name" value="TPR-like_helical_dom_sf"/>
</dbReference>
<dbReference type="Gene3D" id="3.50.50.60">
    <property type="entry name" value="FAD/NAD(P)-binding domain"/>
    <property type="match status" value="1"/>
</dbReference>
<feature type="region of interest" description="Disordered" evidence="1">
    <location>
        <begin position="871"/>
        <end position="895"/>
    </location>
</feature>
<dbReference type="Pfam" id="PF13454">
    <property type="entry name" value="NAD_binding_9"/>
    <property type="match status" value="1"/>
</dbReference>
<proteinExistence type="predicted"/>
<dbReference type="InterPro" id="IPR036188">
    <property type="entry name" value="FAD/NAD-bd_sf"/>
</dbReference>
<dbReference type="STRING" id="748909.SAMN05192575_103284"/>
<keyword evidence="6" id="KW-1185">Reference proteome</keyword>
<name>A0A1I0Y6G4_9ACTN</name>
<protein>
    <submittedName>
        <fullName evidence="3">Lycopene cyclase</fullName>
    </submittedName>
    <submittedName>
        <fullName evidence="4">Uncharacterized NAD(P)/FAD-binding protein YdhS</fullName>
    </submittedName>
</protein>
<dbReference type="SUPFAM" id="SSF48452">
    <property type="entry name" value="TPR-like"/>
    <property type="match status" value="1"/>
</dbReference>
<dbReference type="SUPFAM" id="SSF51905">
    <property type="entry name" value="FAD/NAD(P)-binding domain"/>
    <property type="match status" value="2"/>
</dbReference>
<dbReference type="EMBL" id="PJBV01000032">
    <property type="protein sequence ID" value="PKH39023.1"/>
    <property type="molecule type" value="Genomic_DNA"/>
</dbReference>
<evidence type="ECO:0000313" key="6">
    <source>
        <dbReference type="Proteomes" id="UP000233565"/>
    </source>
</evidence>
<dbReference type="EMBL" id="FOKC01000003">
    <property type="protein sequence ID" value="SFB08899.1"/>
    <property type="molecule type" value="Genomic_DNA"/>
</dbReference>
<sequence length="895" mass="96027">MGTNEGDCRVVVVGAGAGGTLVATHLVTALSSRFRVELVDPAPSTGRGQAYSTTDDRHLLNVPASGMSAFPRDPEHFLRWLRNHHDPGFQPHDFAPRAVFGRYVESLLTTATEFPGNARLVRRRAEVVDVAGSGDGFVVELADGERIEARAVVLATSSRPGTQWAPAELAADPRLIADPWTQGIPEVGDVLMLGSGLTMVDLAISADRPDRTVHVVSRNDVVPGRHVLPTTPPVPPPPGITRTQGLDALRSALAAHVEHTVDSTGDWRAAIDGIRPVTAQLWRGMSEADKRRFIAEDARTWDVHRHRMAPATARRFDAIADEGRLRRHRGTLAGVRAGEHALHVSLDDGTTLRVAAVVNCTGPVGSIAADPLLTRLAQTGLVRPGPAGLGIDTTDDGRIVGTLPAGLPFLAVGSLRRGNLWESTAMPEIREQAYDVARIVSRSMHGESRQRPVDPYGLTLSTSSTAAERYNGALGRLLRLQDGVEEGLLQAVAEDEGFVQAHAALALLGHEWGTNDHWHASLRAAHRAAAERHLDDRESSFLDAVTTRLRSDEPTGAAALLRHVRLFPRDALAVSVAVPTVAFGGLTSGSQTAALVESLGRSYGDDWWYAGQLAFVRQDQERWAEAEELASFALSVEPASGHAVHARAHVFYETGEHAAGLAWLDEWIRTRGPEANHRSHFSWHAALHELMQDDVEAVRRRYHRELSPSVVSGSRVVVDSGALLWRGRVTGAWTDDLPVAEVRAQAPTEWLTAPPTAFAAMHSAVLLAADGDAAALTGLADQAARSQDPVFRDVVSPLCTGLASVVEERWNAASATLSRVVATMAPLGGSKAQREVVEDTLVHALAMAGRTTEAADLLDARLSRRTSALDARRRAAVSAAPDPERAGLTPADSGR</sequence>
<dbReference type="OrthoDB" id="101972at2"/>
<gene>
    <name evidence="3" type="ORF">CXG46_14965</name>
    <name evidence="4" type="ORF">SAMN05192575_103284</name>
</gene>
<evidence type="ECO:0000256" key="1">
    <source>
        <dbReference type="SAM" id="MobiDB-lite"/>
    </source>
</evidence>
<dbReference type="PANTHER" id="PTHR40254:SF1">
    <property type="entry name" value="BLR0577 PROTEIN"/>
    <property type="match status" value="1"/>
</dbReference>
<dbReference type="Gene3D" id="1.25.40.10">
    <property type="entry name" value="Tetratricopeptide repeat domain"/>
    <property type="match status" value="1"/>
</dbReference>
<organism evidence="4 5">
    <name type="scientific">Nocardioides alpinus</name>
    <dbReference type="NCBI Taxonomy" id="748909"/>
    <lineage>
        <taxon>Bacteria</taxon>
        <taxon>Bacillati</taxon>
        <taxon>Actinomycetota</taxon>
        <taxon>Actinomycetes</taxon>
        <taxon>Propionibacteriales</taxon>
        <taxon>Nocardioidaceae</taxon>
        <taxon>Nocardioides</taxon>
    </lineage>
</organism>
<reference evidence="3 6" key="2">
    <citation type="submission" date="2017-12" db="EMBL/GenBank/DDBJ databases">
        <title>Pharmacopeia of the Arctic Ocean.</title>
        <authorList>
            <person name="Collins E."/>
            <person name="Ducluzeau A.-L."/>
        </authorList>
    </citation>
    <scope>NUCLEOTIDE SEQUENCE [LARGE SCALE GENOMIC DNA]</scope>
    <source>
        <strain evidence="3 6">DSM 23325</strain>
    </source>
</reference>
<accession>A0A1I0Y6G4</accession>
<feature type="domain" description="FAD-dependent urate hydroxylase HpyO/Asp monooxygenase CreE-like FAD/NAD(P)-binding" evidence="2">
    <location>
        <begin position="11"/>
        <end position="157"/>
    </location>
</feature>
<dbReference type="Proteomes" id="UP000233565">
    <property type="component" value="Unassembled WGS sequence"/>
</dbReference>
<evidence type="ECO:0000313" key="5">
    <source>
        <dbReference type="Proteomes" id="UP000199113"/>
    </source>
</evidence>
<evidence type="ECO:0000259" key="2">
    <source>
        <dbReference type="Pfam" id="PF13454"/>
    </source>
</evidence>
<dbReference type="RefSeq" id="WP_091197624.1">
    <property type="nucleotide sequence ID" value="NZ_FOKC01000003.1"/>
</dbReference>
<reference evidence="4" key="1">
    <citation type="submission" date="2016-10" db="EMBL/GenBank/DDBJ databases">
        <authorList>
            <person name="de Groot N.N."/>
        </authorList>
    </citation>
    <scope>NUCLEOTIDE SEQUENCE [LARGE SCALE GENOMIC DNA]</scope>
    <source>
        <strain evidence="4">CGMCC 1.10697</strain>
    </source>
</reference>
<evidence type="ECO:0000313" key="3">
    <source>
        <dbReference type="EMBL" id="PKH39023.1"/>
    </source>
</evidence>
<dbReference type="PANTHER" id="PTHR40254">
    <property type="entry name" value="BLR0577 PROTEIN"/>
    <property type="match status" value="1"/>
</dbReference>
<dbReference type="Proteomes" id="UP000199113">
    <property type="component" value="Unassembled WGS sequence"/>
</dbReference>
<dbReference type="InterPro" id="IPR052189">
    <property type="entry name" value="L-asp_N-monooxygenase_NS-form"/>
</dbReference>
<dbReference type="AlphaFoldDB" id="A0A1I0Y6G4"/>
<evidence type="ECO:0000313" key="4">
    <source>
        <dbReference type="EMBL" id="SFB08899.1"/>
    </source>
</evidence>